<comment type="caution">
    <text evidence="2">The sequence shown here is derived from an EMBL/GenBank/DDBJ whole genome shotgun (WGS) entry which is preliminary data.</text>
</comment>
<dbReference type="Proteomes" id="UP001266305">
    <property type="component" value="Unassembled WGS sequence"/>
</dbReference>
<gene>
    <name evidence="2" type="ORF">P7K49_012543</name>
</gene>
<name>A0ABQ9VTR1_SAGOE</name>
<evidence type="ECO:0000313" key="2">
    <source>
        <dbReference type="EMBL" id="KAK2112796.1"/>
    </source>
</evidence>
<proteinExistence type="predicted"/>
<evidence type="ECO:0000256" key="1">
    <source>
        <dbReference type="SAM" id="MobiDB-lite"/>
    </source>
</evidence>
<sequence>MSSGELSHKTTLGAASLGQKANLELSEASLKFSIPAAAPRIPMKLPLWCIDLEGKLAALGRLTAVSQVNNVSVHSTSGELRAPEGEVASGQTEGKTRSQDF</sequence>
<dbReference type="EMBL" id="JASSZA010000005">
    <property type="protein sequence ID" value="KAK2112796.1"/>
    <property type="molecule type" value="Genomic_DNA"/>
</dbReference>
<evidence type="ECO:0000313" key="3">
    <source>
        <dbReference type="Proteomes" id="UP001266305"/>
    </source>
</evidence>
<protein>
    <submittedName>
        <fullName evidence="2">Uncharacterized protein</fullName>
    </submittedName>
</protein>
<reference evidence="2 3" key="1">
    <citation type="submission" date="2023-05" db="EMBL/GenBank/DDBJ databases">
        <title>B98-5 Cell Line De Novo Hybrid Assembly: An Optical Mapping Approach.</title>
        <authorList>
            <person name="Kananen K."/>
            <person name="Auerbach J.A."/>
            <person name="Kautto E."/>
            <person name="Blachly J.S."/>
        </authorList>
    </citation>
    <scope>NUCLEOTIDE SEQUENCE [LARGE SCALE GENOMIC DNA]</scope>
    <source>
        <strain evidence="2">B95-8</strain>
        <tissue evidence="2">Cell line</tissue>
    </source>
</reference>
<accession>A0ABQ9VTR1</accession>
<organism evidence="2 3">
    <name type="scientific">Saguinus oedipus</name>
    <name type="common">Cotton-top tamarin</name>
    <name type="synonym">Oedipomidas oedipus</name>
    <dbReference type="NCBI Taxonomy" id="9490"/>
    <lineage>
        <taxon>Eukaryota</taxon>
        <taxon>Metazoa</taxon>
        <taxon>Chordata</taxon>
        <taxon>Craniata</taxon>
        <taxon>Vertebrata</taxon>
        <taxon>Euteleostomi</taxon>
        <taxon>Mammalia</taxon>
        <taxon>Eutheria</taxon>
        <taxon>Euarchontoglires</taxon>
        <taxon>Primates</taxon>
        <taxon>Haplorrhini</taxon>
        <taxon>Platyrrhini</taxon>
        <taxon>Cebidae</taxon>
        <taxon>Callitrichinae</taxon>
        <taxon>Saguinus</taxon>
    </lineage>
</organism>
<keyword evidence="3" id="KW-1185">Reference proteome</keyword>
<feature type="region of interest" description="Disordered" evidence="1">
    <location>
        <begin position="73"/>
        <end position="101"/>
    </location>
</feature>